<dbReference type="InterPro" id="IPR001478">
    <property type="entry name" value="PDZ"/>
</dbReference>
<feature type="domain" description="PDZ" evidence="2">
    <location>
        <begin position="1779"/>
        <end position="1844"/>
    </location>
</feature>
<feature type="compositionally biased region" description="Polar residues" evidence="1">
    <location>
        <begin position="515"/>
        <end position="536"/>
    </location>
</feature>
<dbReference type="Pfam" id="PF00595">
    <property type="entry name" value="PDZ"/>
    <property type="match status" value="4"/>
</dbReference>
<feature type="compositionally biased region" description="Low complexity" evidence="1">
    <location>
        <begin position="225"/>
        <end position="234"/>
    </location>
</feature>
<proteinExistence type="predicted"/>
<feature type="domain" description="PDZ" evidence="2">
    <location>
        <begin position="1483"/>
        <end position="1571"/>
    </location>
</feature>
<dbReference type="SMART" id="SM00228">
    <property type="entry name" value="PDZ"/>
    <property type="match status" value="6"/>
</dbReference>
<name>A0A5K3F7J7_MESCO</name>
<dbReference type="InterPro" id="IPR051342">
    <property type="entry name" value="PDZ_scaffold"/>
</dbReference>
<reference evidence="3" key="1">
    <citation type="submission" date="2019-11" db="UniProtKB">
        <authorList>
            <consortium name="WormBaseParasite"/>
        </authorList>
    </citation>
    <scope>IDENTIFICATION</scope>
</reference>
<feature type="domain" description="PDZ" evidence="2">
    <location>
        <begin position="1322"/>
        <end position="1394"/>
    </location>
</feature>
<dbReference type="PROSITE" id="PS50106">
    <property type="entry name" value="PDZ"/>
    <property type="match status" value="7"/>
</dbReference>
<feature type="region of interest" description="Disordered" evidence="1">
    <location>
        <begin position="1694"/>
        <end position="1714"/>
    </location>
</feature>
<dbReference type="InterPro" id="IPR036034">
    <property type="entry name" value="PDZ_sf"/>
</dbReference>
<dbReference type="SUPFAM" id="SSF50156">
    <property type="entry name" value="PDZ domain-like"/>
    <property type="match status" value="7"/>
</dbReference>
<dbReference type="PANTHER" id="PTHR19964:SF92">
    <property type="entry name" value="PATJ HOMOLOG"/>
    <property type="match status" value="1"/>
</dbReference>
<feature type="compositionally biased region" description="Low complexity" evidence="1">
    <location>
        <begin position="537"/>
        <end position="552"/>
    </location>
</feature>
<feature type="region of interest" description="Disordered" evidence="1">
    <location>
        <begin position="642"/>
        <end position="662"/>
    </location>
</feature>
<feature type="domain" description="PDZ" evidence="2">
    <location>
        <begin position="288"/>
        <end position="385"/>
    </location>
</feature>
<sequence>MLNSEWSELELICLQSDLNNGLGFGLLGNKTTGVLVRNIVPGGNADSVGNLRPGDLIMRVGDVSTRGMGPDQVARLLRQAMMTSFAHAASTSGETMVSHPASVSSFSTSHSTSSISAASTSVSGGLPVRLVVSRPAQGRPAALAEVYEEQNRQISQRQPLGPLCIVPTEALDEPLDHLTDLMLPQAPPTTTQAEVNTRPRVPSTATDTASEVPNSVTKTTDVHESSSSQEMQSELIQPPSLPPNDDDDNLSFDTTQAITPSTSITSPIVSVDEQSQPNEALESCVEFSVLLRKPPGGQNVGLGLIIVGYVSGDPDHHPVKDRSVTGIFVKDILPNGLASASGKIKPHDQIIKVNGVDLKTLSNKAAANLLKHSGPVVHLTFLRHTSGQVCEQLKQLVSPPTRPSRTCRALATLPFGLCRRPQKRRSRRNCETTAHPTYSANSLKPLAIYIPSNHQKPFGVCPAQSEILVAPELNSEESDDSICRVPRETAPVAGSWTCQSLPVLYANLREPSPSPTSCETEAILQSSTPSVFQGEQTTSSTAASLTLNSSPLEETDETEESTADTSSMHSRLNWTIGMIESVYLRAAVHFAGRAPPELIKLMVDVWTPIVGPNKEIMVIRTVRPKNMRVLGISLQGSTLLDASESTPDKLSEAAAEDDATATASPSRHFVHSVLPNSLFGQLGCLQRGDEILQVNGYRLHGYSHVEAVRCLRCLPSHIELVIARSLDAGHDEGQYFMEDVDGNTTLQVAASEIGSTLTGLEDGAGGSTRKDSGDWLGVSPVALPNQPPDLRVSEWIHRSHSDITSTKMMLNGSADLHEAPTSPPTSSMSLSAVSKADDSLLSLDNTRMSTLLRSMKVQRNRLDPSGATSMLLPGSDLKPTWSKVPLIVMLRRDTKGFGFSLSEFDDFAVSTTTVRTSSLRRRASTLTRRRTVAGDMNLTPDRVSTLPRSATAAGGTLSRPRRSVLLIDLIQPGGCVDRDGRLAVGDRLLFVNDRKLSKASLGEAATVLQNVPLGYTMIGVAKMKLVHATPQPPVESLSSPQFAALVSSDDKSLPLQAVGLLIKSVPCMVAGCTAVPPSNPPRPLYYRSAVITRGKHLWGDEGSPLSPSVDRVANQLVEEVLTLATLAHSESPSTSEFAWTYSNTSSTASSLDSLDVLPFVDDLLASALQILLETEIDSRAECLKHLPLPPRSSTLPVAPGVRLLASICDTPAPMAITEPHALEELDQAGDDDDEVDSFGSSESSTEESDFSKSSEDWLAGLEFVRDTGSDTEALRSWSQDEFAKEYAKDHPLDFYSPLTLHLDDMPYHASTLKVPGIDVNDETVVRVKTNGLPLGLELDALAAGGQDGCRVVKVLRGGAVEKAAALVPGDYITRINSDTLRCVSNAEAFRVLRKVSVECSTIEIAYYPAEKVLDHRAKHMKVGSLGVDSAPEASFNDASDSKASTSAIVSLIEDLPPPELILTTTPLLLEAPSAGACWTQTREIKLLKLPHEATWGIFITGPDMWGNNEDEAKLPPLPPEVSQPVFISKIGDDTAASRCGLLESGDIVIGVNGMDATRVGSRTVAEWLQTANFVSTSASSSSASDNESPQTAEWAFLYLLVLSFRSGTSSSSPSSGRRAVDLQSIPPVALFGDMTSSGGDFDCKSRPVSFLGHPGTLVRSAFISSNESSSMEEPTSVASLEQHGDIPEPLALSDLAITPPKGHDMPPLPANGTLDSSDGGFASLAYHHPVAPPIPSVQTVESQSAWRNIGSTKLTSSLAQLTETYRRPALVDDEIHVVTLSLAAARCGGSSTADCEATLGIRLVGHRDTNLRGVFVCSLREKSLADQTPGLQVTDEIVQVRESR</sequence>
<evidence type="ECO:0000313" key="3">
    <source>
        <dbReference type="WBParaSite" id="MCU_005374-RE"/>
    </source>
</evidence>
<feature type="region of interest" description="Disordered" evidence="1">
    <location>
        <begin position="180"/>
        <end position="267"/>
    </location>
</feature>
<accession>A0A5K3F7J7</accession>
<dbReference type="WBParaSite" id="MCU_005374-RE">
    <property type="protein sequence ID" value="MCU_005374-RE"/>
    <property type="gene ID" value="MCU_005374"/>
</dbReference>
<protein>
    <submittedName>
        <fullName evidence="3">Patj homolog</fullName>
    </submittedName>
</protein>
<feature type="compositionally biased region" description="Polar residues" evidence="1">
    <location>
        <begin position="203"/>
        <end position="219"/>
    </location>
</feature>
<feature type="domain" description="PDZ" evidence="2">
    <location>
        <begin position="943"/>
        <end position="1010"/>
    </location>
</feature>
<dbReference type="Gene3D" id="2.30.42.10">
    <property type="match status" value="7"/>
</dbReference>
<evidence type="ECO:0000256" key="1">
    <source>
        <dbReference type="SAM" id="MobiDB-lite"/>
    </source>
</evidence>
<feature type="compositionally biased region" description="Acidic residues" evidence="1">
    <location>
        <begin position="553"/>
        <end position="562"/>
    </location>
</feature>
<feature type="domain" description="PDZ" evidence="2">
    <location>
        <begin position="615"/>
        <end position="726"/>
    </location>
</feature>
<feature type="compositionally biased region" description="Low complexity" evidence="1">
    <location>
        <begin position="258"/>
        <end position="267"/>
    </location>
</feature>
<evidence type="ECO:0000259" key="2">
    <source>
        <dbReference type="PROSITE" id="PS50106"/>
    </source>
</evidence>
<feature type="region of interest" description="Disordered" evidence="1">
    <location>
        <begin position="511"/>
        <end position="568"/>
    </location>
</feature>
<feature type="region of interest" description="Disordered" evidence="1">
    <location>
        <begin position="1229"/>
        <end position="1254"/>
    </location>
</feature>
<feature type="domain" description="PDZ" evidence="2">
    <location>
        <begin position="11"/>
        <end position="80"/>
    </location>
</feature>
<dbReference type="PANTHER" id="PTHR19964">
    <property type="entry name" value="MULTIPLE PDZ DOMAIN PROTEIN"/>
    <property type="match status" value="1"/>
</dbReference>
<organism evidence="3">
    <name type="scientific">Mesocestoides corti</name>
    <name type="common">Flatworm</name>
    <dbReference type="NCBI Taxonomy" id="53468"/>
    <lineage>
        <taxon>Eukaryota</taxon>
        <taxon>Metazoa</taxon>
        <taxon>Spiralia</taxon>
        <taxon>Lophotrochozoa</taxon>
        <taxon>Platyhelminthes</taxon>
        <taxon>Cestoda</taxon>
        <taxon>Eucestoda</taxon>
        <taxon>Cyclophyllidea</taxon>
        <taxon>Mesocestoididae</taxon>
        <taxon>Mesocestoides</taxon>
    </lineage>
</organism>